<dbReference type="Proteomes" id="UP000576550">
    <property type="component" value="Unassembled WGS sequence"/>
</dbReference>
<dbReference type="InterPro" id="IPR005182">
    <property type="entry name" value="YdbS-like_PH"/>
</dbReference>
<evidence type="ECO:0000259" key="2">
    <source>
        <dbReference type="Pfam" id="PF03703"/>
    </source>
</evidence>
<dbReference type="PANTHER" id="PTHR37938">
    <property type="entry name" value="BLL0215 PROTEIN"/>
    <property type="match status" value="1"/>
</dbReference>
<accession>A0A832QGJ2</accession>
<dbReference type="EMBL" id="DUTP01000005">
    <property type="protein sequence ID" value="HHX99553.1"/>
    <property type="molecule type" value="Genomic_DNA"/>
</dbReference>
<reference evidence="3 4" key="1">
    <citation type="journal article" date="2020" name="Biotechnol. Biofuels">
        <title>New insights from the biogas microbiome by comprehensive genome-resolved metagenomics of nearly 1600 species originating from multiple anaerobic digesters.</title>
        <authorList>
            <person name="Campanaro S."/>
            <person name="Treu L."/>
            <person name="Rodriguez-R L.M."/>
            <person name="Kovalovszki A."/>
            <person name="Ziels R.M."/>
            <person name="Maus I."/>
            <person name="Zhu X."/>
            <person name="Kougias P.G."/>
            <person name="Basile A."/>
            <person name="Luo G."/>
            <person name="Schluter A."/>
            <person name="Konstantinidis K.T."/>
            <person name="Angelidaki I."/>
        </authorList>
    </citation>
    <scope>NUCLEOTIDE SEQUENCE [LARGE SCALE GENOMIC DNA]</scope>
    <source>
        <strain evidence="3">AS05jafATM_89</strain>
    </source>
</reference>
<sequence length="209" mass="23648">MVFSTMKNSNENIPEKYSKMDKSFIAHLQGKSSETFMPFPRNTTFVGKDNDEQVILVTRRHWGAFLRQILLVIFLVILAIVSLLLASKFLGSVLIGLALFLIIFLIALSIAMFTFLKWFFNVNIITDQRVVDIDIKALFTYQATEARLDKIEDITTKQVGLLSNFFNLGTVYVQTAGSNAEIEFDEIANPKEVQDILSDLLELKKGGEI</sequence>
<protein>
    <submittedName>
        <fullName evidence="3">PH domain-containing protein</fullName>
    </submittedName>
</protein>
<gene>
    <name evidence="3" type="ORF">GX533_02675</name>
</gene>
<feature type="transmembrane region" description="Helical" evidence="1">
    <location>
        <begin position="69"/>
        <end position="87"/>
    </location>
</feature>
<keyword evidence="1" id="KW-0472">Membrane</keyword>
<proteinExistence type="predicted"/>
<feature type="domain" description="YdbS-like PH" evidence="2">
    <location>
        <begin position="139"/>
        <end position="197"/>
    </location>
</feature>
<dbReference type="Pfam" id="PF03703">
    <property type="entry name" value="bPH_2"/>
    <property type="match status" value="1"/>
</dbReference>
<dbReference type="PANTHER" id="PTHR37938:SF1">
    <property type="entry name" value="BLL0215 PROTEIN"/>
    <property type="match status" value="1"/>
</dbReference>
<dbReference type="AlphaFoldDB" id="A0A832QGJ2"/>
<evidence type="ECO:0000313" key="3">
    <source>
        <dbReference type="EMBL" id="HHX99553.1"/>
    </source>
</evidence>
<evidence type="ECO:0000313" key="4">
    <source>
        <dbReference type="Proteomes" id="UP000576550"/>
    </source>
</evidence>
<name>A0A832QGJ2_9BACT</name>
<evidence type="ECO:0000256" key="1">
    <source>
        <dbReference type="SAM" id="Phobius"/>
    </source>
</evidence>
<organism evidence="3 4">
    <name type="scientific">Candidatus Dojkabacteria bacterium</name>
    <dbReference type="NCBI Taxonomy" id="2099670"/>
    <lineage>
        <taxon>Bacteria</taxon>
        <taxon>Candidatus Dojkabacteria</taxon>
    </lineage>
</organism>
<keyword evidence="1" id="KW-0812">Transmembrane</keyword>
<comment type="caution">
    <text evidence="3">The sequence shown here is derived from an EMBL/GenBank/DDBJ whole genome shotgun (WGS) entry which is preliminary data.</text>
</comment>
<keyword evidence="1" id="KW-1133">Transmembrane helix</keyword>
<feature type="transmembrane region" description="Helical" evidence="1">
    <location>
        <begin position="93"/>
        <end position="120"/>
    </location>
</feature>